<protein>
    <submittedName>
        <fullName evidence="1">Uncharacterized protein</fullName>
    </submittedName>
</protein>
<keyword evidence="2" id="KW-1185">Reference proteome</keyword>
<proteinExistence type="predicted"/>
<dbReference type="EMBL" id="CAKOGP040001112">
    <property type="protein sequence ID" value="CAJ1942252.1"/>
    <property type="molecule type" value="Genomic_DNA"/>
</dbReference>
<gene>
    <name evidence="1" type="ORF">CYCCA115_LOCUS7854</name>
</gene>
<accession>A0AAD2FLP8</accession>
<organism evidence="1 2">
    <name type="scientific">Cylindrotheca closterium</name>
    <dbReference type="NCBI Taxonomy" id="2856"/>
    <lineage>
        <taxon>Eukaryota</taxon>
        <taxon>Sar</taxon>
        <taxon>Stramenopiles</taxon>
        <taxon>Ochrophyta</taxon>
        <taxon>Bacillariophyta</taxon>
        <taxon>Bacillariophyceae</taxon>
        <taxon>Bacillariophycidae</taxon>
        <taxon>Bacillariales</taxon>
        <taxon>Bacillariaceae</taxon>
        <taxon>Cylindrotheca</taxon>
    </lineage>
</organism>
<dbReference type="Proteomes" id="UP001295423">
    <property type="component" value="Unassembled WGS sequence"/>
</dbReference>
<dbReference type="AlphaFoldDB" id="A0AAD2FLP8"/>
<reference evidence="1" key="1">
    <citation type="submission" date="2023-08" db="EMBL/GenBank/DDBJ databases">
        <authorList>
            <person name="Audoor S."/>
            <person name="Bilcke G."/>
        </authorList>
    </citation>
    <scope>NUCLEOTIDE SEQUENCE</scope>
</reference>
<evidence type="ECO:0000313" key="1">
    <source>
        <dbReference type="EMBL" id="CAJ1942252.1"/>
    </source>
</evidence>
<sequence>MCTRQQTIQLASTVPSKLETARSTVSSTMKKSSVYFSETVKVRYSLSLEDYSDEEYDACWYSSEEYQTIEKDLCRQFMKMEEGKILHDMKSCSRGLERYLTVNAFQKKESQRVARRSVLDEQTHQAELNQRDEEAIARLYNNVSSSCQMWAAVLGLRDQREAEKYIQDDDLETRFDDLETLTQAQESQESSIRQDYVAPQKIYDSSSTRAMTSPQQMAVTARSA</sequence>
<comment type="caution">
    <text evidence="1">The sequence shown here is derived from an EMBL/GenBank/DDBJ whole genome shotgun (WGS) entry which is preliminary data.</text>
</comment>
<evidence type="ECO:0000313" key="2">
    <source>
        <dbReference type="Proteomes" id="UP001295423"/>
    </source>
</evidence>
<name>A0AAD2FLP8_9STRA</name>